<dbReference type="InterPro" id="IPR043170">
    <property type="entry name" value="PTPA_C_lid"/>
</dbReference>
<evidence type="ECO:0000256" key="7">
    <source>
        <dbReference type="RuleBase" id="RU361210"/>
    </source>
</evidence>
<feature type="region of interest" description="Disordered" evidence="8">
    <location>
        <begin position="1"/>
        <end position="62"/>
    </location>
</feature>
<gene>
    <name evidence="9" type="ORF">HKI87_02g10680</name>
</gene>
<name>A0AAX4NZR6_9CHLO</name>
<dbReference type="FunFam" id="1.20.120.1150:FF:000002">
    <property type="entry name" value="Serine/threonine-protein phosphatase 2A activator"/>
    <property type="match status" value="1"/>
</dbReference>
<evidence type="ECO:0000313" key="10">
    <source>
        <dbReference type="Proteomes" id="UP001472866"/>
    </source>
</evidence>
<evidence type="ECO:0000256" key="5">
    <source>
        <dbReference type="ARBA" id="ARBA00023110"/>
    </source>
</evidence>
<evidence type="ECO:0000256" key="6">
    <source>
        <dbReference type="ARBA" id="ARBA00023235"/>
    </source>
</evidence>
<dbReference type="InterPro" id="IPR037218">
    <property type="entry name" value="PTPA_sf"/>
</dbReference>
<keyword evidence="10" id="KW-1185">Reference proteome</keyword>
<evidence type="ECO:0000256" key="1">
    <source>
        <dbReference type="ARBA" id="ARBA00000971"/>
    </source>
</evidence>
<dbReference type="Pfam" id="PF03095">
    <property type="entry name" value="PTPA"/>
    <property type="match status" value="1"/>
</dbReference>
<keyword evidence="4 7" id="KW-0963">Cytoplasm</keyword>
<proteinExistence type="inferred from homology"/>
<dbReference type="GO" id="GO:0008160">
    <property type="term" value="F:protein tyrosine phosphatase activator activity"/>
    <property type="evidence" value="ECO:0007669"/>
    <property type="project" value="TreeGrafter"/>
</dbReference>
<dbReference type="GO" id="GO:0000159">
    <property type="term" value="C:protein phosphatase type 2A complex"/>
    <property type="evidence" value="ECO:0007669"/>
    <property type="project" value="TreeGrafter"/>
</dbReference>
<dbReference type="EC" id="5.2.1.8" evidence="7"/>
<comment type="similarity">
    <text evidence="3 7">Belongs to the PTPA-type PPIase family.</text>
</comment>
<dbReference type="GO" id="GO:0003755">
    <property type="term" value="F:peptidyl-prolyl cis-trans isomerase activity"/>
    <property type="evidence" value="ECO:0007669"/>
    <property type="project" value="UniProtKB-KW"/>
</dbReference>
<dbReference type="CDD" id="cd04087">
    <property type="entry name" value="PTPA"/>
    <property type="match status" value="1"/>
</dbReference>
<dbReference type="Gene3D" id="1.20.120.1150">
    <property type="match status" value="1"/>
</dbReference>
<comment type="catalytic activity">
    <reaction evidence="1 7">
        <text>[protein]-peptidylproline (omega=180) = [protein]-peptidylproline (omega=0)</text>
        <dbReference type="Rhea" id="RHEA:16237"/>
        <dbReference type="Rhea" id="RHEA-COMP:10747"/>
        <dbReference type="Rhea" id="RHEA-COMP:10748"/>
        <dbReference type="ChEBI" id="CHEBI:83833"/>
        <dbReference type="ChEBI" id="CHEBI:83834"/>
        <dbReference type="EC" id="5.2.1.8"/>
    </reaction>
</comment>
<organism evidence="9 10">
    <name type="scientific">Chloropicon roscoffensis</name>
    <dbReference type="NCBI Taxonomy" id="1461544"/>
    <lineage>
        <taxon>Eukaryota</taxon>
        <taxon>Viridiplantae</taxon>
        <taxon>Chlorophyta</taxon>
        <taxon>Chloropicophyceae</taxon>
        <taxon>Chloropicales</taxon>
        <taxon>Chloropicaceae</taxon>
        <taxon>Chloropicon</taxon>
    </lineage>
</organism>
<dbReference type="InterPro" id="IPR004327">
    <property type="entry name" value="Phstyr_phstse_ac"/>
</dbReference>
<keyword evidence="6 7" id="KW-0413">Isomerase</keyword>
<sequence length="383" mass="42215">MMDGTGRARREDVGASMPPPPPRVPRLGVPLPQTSAPWGPRVPTPRPGATRRDSGTNATTTTTAIRSSTEFDFEKGVEVGHEEHAVPCKRISSEADVRKFLGSATCGDYVSFVKCLCGKLAGAKVTEVEAEGGLSEPLAKVREALAAVSAIVDEVPPREHNMRYGNPAFRDWHDLLCQRAEGLVSAVLPESQRGASRELAYYFSDSFGNRTRIDYGTGHETNFFVFLFCLAKLGLVREGDSKALVLCVFNDYLKLMRRIQRTYGLEPAGSRGCWGLDDYQMLPFLFGAAQLVGHPLIKPKSVHNPDFVEAFAKDFLYFGCVEYVLQVKKGSLGETSPMLNDISAVGRWQKVSTGMLKMYEGEVLSKLPIVQHLGFGSLFRWEE</sequence>
<evidence type="ECO:0000313" key="9">
    <source>
        <dbReference type="EMBL" id="WZN59542.1"/>
    </source>
</evidence>
<keyword evidence="5 7" id="KW-0697">Rotamase</keyword>
<protein>
    <recommendedName>
        <fullName evidence="7">Serine/threonine-protein phosphatase 2A activator</fullName>
        <ecNumber evidence="7">5.2.1.8</ecNumber>
    </recommendedName>
    <alternativeName>
        <fullName evidence="7">Phosphotyrosyl phosphatase activator</fullName>
    </alternativeName>
</protein>
<feature type="compositionally biased region" description="Basic and acidic residues" evidence="8">
    <location>
        <begin position="1"/>
        <end position="13"/>
    </location>
</feature>
<dbReference type="SUPFAM" id="SSF140984">
    <property type="entry name" value="PTPA-like"/>
    <property type="match status" value="1"/>
</dbReference>
<comment type="function">
    <text evidence="7">PPIases accelerate the folding of proteins. It catalyzes the cis-trans isomerization of proline imidic peptide bonds in oligopeptides.</text>
</comment>
<evidence type="ECO:0000256" key="8">
    <source>
        <dbReference type="SAM" id="MobiDB-lite"/>
    </source>
</evidence>
<dbReference type="PANTHER" id="PTHR10012:SF0">
    <property type="entry name" value="SERINE_THREONINE-PROTEIN PHOSPHATASE 2A ACTIVATOR"/>
    <property type="match status" value="1"/>
</dbReference>
<accession>A0AAX4NZR6</accession>
<dbReference type="Proteomes" id="UP001472866">
    <property type="component" value="Chromosome 02"/>
</dbReference>
<comment type="subcellular location">
    <subcellularLocation>
        <location evidence="2 7">Cytoplasm</location>
    </subcellularLocation>
</comment>
<dbReference type="AlphaFoldDB" id="A0AAX4NZR6"/>
<reference evidence="9 10" key="1">
    <citation type="submission" date="2024-03" db="EMBL/GenBank/DDBJ databases">
        <title>Complete genome sequence of the green alga Chloropicon roscoffensis RCC1871.</title>
        <authorList>
            <person name="Lemieux C."/>
            <person name="Pombert J.-F."/>
            <person name="Otis C."/>
            <person name="Turmel M."/>
        </authorList>
    </citation>
    <scope>NUCLEOTIDE SEQUENCE [LARGE SCALE GENOMIC DNA]</scope>
    <source>
        <strain evidence="9 10">RCC1871</strain>
    </source>
</reference>
<dbReference type="EMBL" id="CP151502">
    <property type="protein sequence ID" value="WZN59542.1"/>
    <property type="molecule type" value="Genomic_DNA"/>
</dbReference>
<dbReference type="GO" id="GO:0005634">
    <property type="term" value="C:nucleus"/>
    <property type="evidence" value="ECO:0007669"/>
    <property type="project" value="TreeGrafter"/>
</dbReference>
<evidence type="ECO:0000256" key="3">
    <source>
        <dbReference type="ARBA" id="ARBA00011019"/>
    </source>
</evidence>
<dbReference type="GO" id="GO:0005737">
    <property type="term" value="C:cytoplasm"/>
    <property type="evidence" value="ECO:0007669"/>
    <property type="project" value="UniProtKB-SubCell"/>
</dbReference>
<evidence type="ECO:0000256" key="2">
    <source>
        <dbReference type="ARBA" id="ARBA00004496"/>
    </source>
</evidence>
<dbReference type="GO" id="GO:0007052">
    <property type="term" value="P:mitotic spindle organization"/>
    <property type="evidence" value="ECO:0007669"/>
    <property type="project" value="TreeGrafter"/>
</dbReference>
<evidence type="ECO:0000256" key="4">
    <source>
        <dbReference type="ARBA" id="ARBA00022490"/>
    </source>
</evidence>
<dbReference type="PANTHER" id="PTHR10012">
    <property type="entry name" value="SERINE/THREONINE-PROTEIN PHOSPHATASE 2A REGULATORY SUBUNIT B"/>
    <property type="match status" value="1"/>
</dbReference>